<dbReference type="OrthoDB" id="10546927at2759"/>
<keyword evidence="1" id="KW-0677">Repeat</keyword>
<comment type="caution">
    <text evidence="4">The sequence shown here is derived from an EMBL/GenBank/DDBJ whole genome shotgun (WGS) entry which is preliminary data.</text>
</comment>
<dbReference type="EMBL" id="CAJNDS010002250">
    <property type="protein sequence ID" value="CAE7392181.1"/>
    <property type="molecule type" value="Genomic_DNA"/>
</dbReference>
<feature type="chain" id="PRO_5032589745" description="STI1 domain-containing protein" evidence="3">
    <location>
        <begin position="25"/>
        <end position="744"/>
    </location>
</feature>
<evidence type="ECO:0000256" key="2">
    <source>
        <dbReference type="PROSITE-ProRule" id="PRU00708"/>
    </source>
</evidence>
<dbReference type="PANTHER" id="PTHR47447">
    <property type="entry name" value="OS03G0856100 PROTEIN"/>
    <property type="match status" value="1"/>
</dbReference>
<reference evidence="4" key="1">
    <citation type="submission" date="2021-02" db="EMBL/GenBank/DDBJ databases">
        <authorList>
            <person name="Dougan E. K."/>
            <person name="Rhodes N."/>
            <person name="Thang M."/>
            <person name="Chan C."/>
        </authorList>
    </citation>
    <scope>NUCLEOTIDE SEQUENCE</scope>
</reference>
<evidence type="ECO:0000256" key="3">
    <source>
        <dbReference type="SAM" id="SignalP"/>
    </source>
</evidence>
<keyword evidence="3" id="KW-0732">Signal</keyword>
<dbReference type="PROSITE" id="PS51375">
    <property type="entry name" value="PPR"/>
    <property type="match status" value="1"/>
</dbReference>
<organism evidence="4 5">
    <name type="scientific">Symbiodinium natans</name>
    <dbReference type="NCBI Taxonomy" id="878477"/>
    <lineage>
        <taxon>Eukaryota</taxon>
        <taxon>Sar</taxon>
        <taxon>Alveolata</taxon>
        <taxon>Dinophyceae</taxon>
        <taxon>Suessiales</taxon>
        <taxon>Symbiodiniaceae</taxon>
        <taxon>Symbiodinium</taxon>
    </lineage>
</organism>
<evidence type="ECO:0000256" key="1">
    <source>
        <dbReference type="ARBA" id="ARBA00022737"/>
    </source>
</evidence>
<keyword evidence="5" id="KW-1185">Reference proteome</keyword>
<feature type="signal peptide" evidence="3">
    <location>
        <begin position="1"/>
        <end position="24"/>
    </location>
</feature>
<proteinExistence type="predicted"/>
<dbReference type="InterPro" id="IPR002885">
    <property type="entry name" value="PPR_rpt"/>
</dbReference>
<dbReference type="Gene3D" id="1.25.40.10">
    <property type="entry name" value="Tetratricopeptide repeat domain"/>
    <property type="match status" value="2"/>
</dbReference>
<dbReference type="PANTHER" id="PTHR47447:SF17">
    <property type="entry name" value="OS12G0638900 PROTEIN"/>
    <property type="match status" value="1"/>
</dbReference>
<accession>A0A812QKS0</accession>
<feature type="repeat" description="PPR" evidence="2">
    <location>
        <begin position="513"/>
        <end position="547"/>
    </location>
</feature>
<evidence type="ECO:0000313" key="5">
    <source>
        <dbReference type="Proteomes" id="UP000604046"/>
    </source>
</evidence>
<evidence type="ECO:0008006" key="6">
    <source>
        <dbReference type="Google" id="ProtNLM"/>
    </source>
</evidence>
<dbReference type="Proteomes" id="UP000604046">
    <property type="component" value="Unassembled WGS sequence"/>
</dbReference>
<dbReference type="InterPro" id="IPR011990">
    <property type="entry name" value="TPR-like_helical_dom_sf"/>
</dbReference>
<dbReference type="AlphaFoldDB" id="A0A812QKS0"/>
<gene>
    <name evidence="4" type="ORF">SNAT2548_LOCUS21372</name>
</gene>
<evidence type="ECO:0000313" key="4">
    <source>
        <dbReference type="EMBL" id="CAE7392181.1"/>
    </source>
</evidence>
<name>A0A812QKS0_9DINO</name>
<sequence length="744" mass="78583">MPSMRQRRSCAGFVAWALAAAALGRWTVTPSISFVGSGSAPAGRLSARHASPLGEMAGANLEQLEELAKDPEKMKKLQDEVDAMMKDPAKKKALEEYSKMTQQAVAKLQDDPELQDFFEDIKKNGMEAMKKYEKDERILAKFSQATGGPEAWMKAMGGMPPGGMPGGMPGMAPSAPNYKPGDEVVIFGLAKAPELNGKKAMVVPPTAEEKKSLEGHDPSLDVEPAACRRLTQFFFATAWQSGLLASGAGQGPQPLVAARLAEGMGGGLGVEGATAEARLESMSATSASRQAPLSALLAAGSWDAAVALLRRRVEAALRASASALNACAPVAWQRAVAALRAFPELLLRADVVTSLRAVAAFTREGRWSRALGLLSSSKPFGCQANVLCAGIGAAPWASALAALAAASGAGILVDHVCVNTAVTACAAGGVWQRAVDFLRETLASNVVRFSAAVTACDVSGRWPTSLGIWESIRCRRADCDAICLNSVISSCVPRWRKPLELLASGASARIRRDVVSFSSAIGGLESAQKWGPALELLEYMAQLEVPPNRVSRNAALAAQGGGGDWRRSLRLLGNSPGEVSYRAAIDLCDKEGKGEEAAALLQEAHASGVVQSISFYPWAFGRLLVFSTDSSHDALFSALHVLRNSELRLPPQEVTTLLWSAAMLSASNPLFSKLLCEQAVGQMPAFSAEDLLLLAWGAASSAQNFELSLRIAQESTRRLNGGLAFGDTQVTLGVDPRMQIQPGV</sequence>
<protein>
    <recommendedName>
        <fullName evidence="6">STI1 domain-containing protein</fullName>
    </recommendedName>
</protein>